<dbReference type="Gene3D" id="1.10.10.10">
    <property type="entry name" value="Winged helix-like DNA-binding domain superfamily/Winged helix DNA-binding domain"/>
    <property type="match status" value="1"/>
</dbReference>
<proteinExistence type="predicted"/>
<dbReference type="InterPro" id="IPR036388">
    <property type="entry name" value="WH-like_DNA-bd_sf"/>
</dbReference>
<dbReference type="EMBL" id="CP031305">
    <property type="protein sequence ID" value="QCC54763.1"/>
    <property type="molecule type" value="Genomic_DNA"/>
</dbReference>
<reference evidence="2 3" key="1">
    <citation type="journal article" date="2019" name="Nat. Commun.">
        <title>A new type of DNA phosphorothioation-based antiviral system in archaea.</title>
        <authorList>
            <person name="Xiong L."/>
            <person name="Liu S."/>
            <person name="Chen S."/>
            <person name="Xiao Y."/>
            <person name="Zhu B."/>
            <person name="Gao Y."/>
            <person name="Zhang Y."/>
            <person name="Chen B."/>
            <person name="Luo J."/>
            <person name="Deng Z."/>
            <person name="Chen X."/>
            <person name="Wang L."/>
            <person name="Chen S."/>
        </authorList>
    </citation>
    <scope>NUCLEOTIDE SEQUENCE [LARGE SCALE GENOMIC DNA]</scope>
    <source>
        <strain evidence="2 3">JCM 10635</strain>
    </source>
</reference>
<accession>A0A4D6HLN2</accession>
<name>A0A4D6HLN2_9EURY</name>
<feature type="domain" description="DUF7344" evidence="1">
    <location>
        <begin position="19"/>
        <end position="95"/>
    </location>
</feature>
<dbReference type="Pfam" id="PF24035">
    <property type="entry name" value="DUF7344"/>
    <property type="match status" value="1"/>
</dbReference>
<dbReference type="KEGG" id="nbg:DV706_09970"/>
<sequence>MTDRNVVGASDNTCTAISFDLLSDPCRQSIFQYVLQTRTDSVSFTELATNVGPRPASSAETDAESQALELELRHVHLPMLDDAGLLEYEPSTDRIRLDQSAFTDCLEDVHSTVTALQNASLEQSPPR</sequence>
<organism evidence="2 3">
    <name type="scientific">Natronorubrum bangense</name>
    <dbReference type="NCBI Taxonomy" id="61858"/>
    <lineage>
        <taxon>Archaea</taxon>
        <taxon>Methanobacteriati</taxon>
        <taxon>Methanobacteriota</taxon>
        <taxon>Stenosarchaea group</taxon>
        <taxon>Halobacteria</taxon>
        <taxon>Halobacteriales</taxon>
        <taxon>Natrialbaceae</taxon>
        <taxon>Natronorubrum</taxon>
    </lineage>
</organism>
<dbReference type="InterPro" id="IPR055768">
    <property type="entry name" value="DUF7344"/>
</dbReference>
<evidence type="ECO:0000259" key="1">
    <source>
        <dbReference type="Pfam" id="PF24035"/>
    </source>
</evidence>
<dbReference type="GeneID" id="39851581"/>
<evidence type="ECO:0000313" key="3">
    <source>
        <dbReference type="Proteomes" id="UP000296822"/>
    </source>
</evidence>
<dbReference type="RefSeq" id="WP_006064773.1">
    <property type="nucleotide sequence ID" value="NZ_CP031305.1"/>
</dbReference>
<gene>
    <name evidence="2" type="ORF">DV706_09970</name>
</gene>
<dbReference type="AlphaFoldDB" id="A0A4D6HLN2"/>
<protein>
    <recommendedName>
        <fullName evidence="1">DUF7344 domain-containing protein</fullName>
    </recommendedName>
</protein>
<dbReference type="Proteomes" id="UP000296822">
    <property type="component" value="Chromosome"/>
</dbReference>
<evidence type="ECO:0000313" key="2">
    <source>
        <dbReference type="EMBL" id="QCC54763.1"/>
    </source>
</evidence>